<keyword evidence="5" id="KW-0694">RNA-binding</keyword>
<feature type="region of interest" description="Disordered" evidence="6">
    <location>
        <begin position="1559"/>
        <end position="1590"/>
    </location>
</feature>
<keyword evidence="2 5" id="KW-0378">Hydrolase</keyword>
<dbReference type="Gene3D" id="2.170.260.40">
    <property type="match status" value="1"/>
</dbReference>
<dbReference type="Gene3D" id="1.25.40.1050">
    <property type="match status" value="1"/>
</dbReference>
<evidence type="ECO:0000256" key="1">
    <source>
        <dbReference type="ARBA" id="ARBA00022722"/>
    </source>
</evidence>
<dbReference type="InterPro" id="IPR047008">
    <property type="entry name" value="XRN1_SH3_sf"/>
</dbReference>
<dbReference type="InterPro" id="IPR041106">
    <property type="entry name" value="XRN1_D2_D3"/>
</dbReference>
<dbReference type="GO" id="GO:0005737">
    <property type="term" value="C:cytoplasm"/>
    <property type="evidence" value="ECO:0007669"/>
    <property type="project" value="UniProtKB-SubCell"/>
</dbReference>
<dbReference type="Pfam" id="PF18129">
    <property type="entry name" value="SH3_12"/>
    <property type="match status" value="1"/>
</dbReference>
<dbReference type="InterPro" id="IPR016494">
    <property type="entry name" value="5_3_exoribonuclease_1"/>
</dbReference>
<dbReference type="CDD" id="cd18673">
    <property type="entry name" value="PIN_XRN1-2-like"/>
    <property type="match status" value="1"/>
</dbReference>
<dbReference type="InterPro" id="IPR004859">
    <property type="entry name" value="Xrn1_N"/>
</dbReference>
<gene>
    <name evidence="12" type="ORF">J437_LFUL005320</name>
</gene>
<dbReference type="FunFam" id="1.25.40.1050:FF:000001">
    <property type="entry name" value="5'-3' exoribonuclease 1"/>
    <property type="match status" value="1"/>
</dbReference>
<dbReference type="EMBL" id="KZ308211">
    <property type="protein sequence ID" value="KAG8224751.1"/>
    <property type="molecule type" value="Genomic_DNA"/>
</dbReference>
<evidence type="ECO:0000259" key="7">
    <source>
        <dbReference type="Pfam" id="PF03159"/>
    </source>
</evidence>
<dbReference type="InterPro" id="IPR040992">
    <property type="entry name" value="XRN1_D1"/>
</dbReference>
<dbReference type="Pfam" id="PF18332">
    <property type="entry name" value="XRN1_D1"/>
    <property type="match status" value="1"/>
</dbReference>
<dbReference type="PANTHER" id="PTHR12341">
    <property type="entry name" value="5'-&gt;3' EXORIBONUCLEASE"/>
    <property type="match status" value="1"/>
</dbReference>
<accession>A0A8K0NWP7</accession>
<comment type="subcellular location">
    <subcellularLocation>
        <location evidence="5">Cytoplasm</location>
    </subcellularLocation>
</comment>
<feature type="domain" description="Exoribonuclease Xrn1 D2/D3" evidence="11">
    <location>
        <begin position="817"/>
        <end position="1038"/>
    </location>
</feature>
<evidence type="ECO:0000259" key="11">
    <source>
        <dbReference type="Pfam" id="PF18334"/>
    </source>
</evidence>
<evidence type="ECO:0000259" key="9">
    <source>
        <dbReference type="Pfam" id="PF18129"/>
    </source>
</evidence>
<dbReference type="GO" id="GO:0004534">
    <property type="term" value="F:5'-3' RNA exonuclease activity"/>
    <property type="evidence" value="ECO:0007669"/>
    <property type="project" value="TreeGrafter"/>
</dbReference>
<comment type="similarity">
    <text evidence="4 5">Belongs to the 5'-3' exonuclease family.</text>
</comment>
<dbReference type="Proteomes" id="UP000792457">
    <property type="component" value="Unassembled WGS sequence"/>
</dbReference>
<name>A0A8K0NWP7_LADFU</name>
<keyword evidence="13" id="KW-1185">Reference proteome</keyword>
<dbReference type="GO" id="GO:0000956">
    <property type="term" value="P:nuclear-transcribed mRNA catabolic process"/>
    <property type="evidence" value="ECO:0007669"/>
    <property type="project" value="InterPro"/>
</dbReference>
<reference evidence="12" key="1">
    <citation type="submission" date="2013-04" db="EMBL/GenBank/DDBJ databases">
        <authorList>
            <person name="Qu J."/>
            <person name="Murali S.C."/>
            <person name="Bandaranaike D."/>
            <person name="Bellair M."/>
            <person name="Blankenburg K."/>
            <person name="Chao H."/>
            <person name="Dinh H."/>
            <person name="Doddapaneni H."/>
            <person name="Downs B."/>
            <person name="Dugan-Rocha S."/>
            <person name="Elkadiri S."/>
            <person name="Gnanaolivu R.D."/>
            <person name="Hernandez B."/>
            <person name="Javaid M."/>
            <person name="Jayaseelan J.C."/>
            <person name="Lee S."/>
            <person name="Li M."/>
            <person name="Ming W."/>
            <person name="Munidasa M."/>
            <person name="Muniz J."/>
            <person name="Nguyen L."/>
            <person name="Ongeri F."/>
            <person name="Osuji N."/>
            <person name="Pu L.-L."/>
            <person name="Puazo M."/>
            <person name="Qu C."/>
            <person name="Quiroz J."/>
            <person name="Raj R."/>
            <person name="Weissenberger G."/>
            <person name="Xin Y."/>
            <person name="Zou X."/>
            <person name="Han Y."/>
            <person name="Richards S."/>
            <person name="Worley K."/>
            <person name="Muzny D."/>
            <person name="Gibbs R."/>
        </authorList>
    </citation>
    <scope>NUCLEOTIDE SEQUENCE</scope>
    <source>
        <strain evidence="12">Sampled in the wild</strain>
    </source>
</reference>
<dbReference type="PANTHER" id="PTHR12341:SF7">
    <property type="entry name" value="5'-3' EXORIBONUCLEASE 1"/>
    <property type="match status" value="1"/>
</dbReference>
<feature type="domain" description="5'-3' exoribonuclease 1 SH3-like" evidence="9">
    <location>
        <begin position="1065"/>
        <end position="1135"/>
    </location>
</feature>
<feature type="region of interest" description="Disordered" evidence="6">
    <location>
        <begin position="1616"/>
        <end position="1679"/>
    </location>
</feature>
<keyword evidence="5" id="KW-0963">Cytoplasm</keyword>
<evidence type="ECO:0000313" key="12">
    <source>
        <dbReference type="EMBL" id="KAG8224751.1"/>
    </source>
</evidence>
<protein>
    <recommendedName>
        <fullName evidence="5">5'-3' exoribonuclease 1</fullName>
        <ecNumber evidence="5">3.1.13.-</ecNumber>
    </recommendedName>
</protein>
<dbReference type="InterPro" id="IPR047007">
    <property type="entry name" value="XRN1_D1_sf"/>
</dbReference>
<feature type="region of interest" description="Disordered" evidence="6">
    <location>
        <begin position="1277"/>
        <end position="1312"/>
    </location>
</feature>
<dbReference type="Pfam" id="PF18334">
    <property type="entry name" value="XRN1_D2_D3"/>
    <property type="match status" value="1"/>
</dbReference>
<dbReference type="InterPro" id="IPR041385">
    <property type="entry name" value="SH3_12"/>
</dbReference>
<feature type="compositionally biased region" description="Basic and acidic residues" evidence="6">
    <location>
        <begin position="1636"/>
        <end position="1650"/>
    </location>
</feature>
<evidence type="ECO:0000256" key="4">
    <source>
        <dbReference type="ARBA" id="ARBA00038299"/>
    </source>
</evidence>
<evidence type="ECO:0000256" key="5">
    <source>
        <dbReference type="PIRNR" id="PIRNR006743"/>
    </source>
</evidence>
<evidence type="ECO:0000313" key="13">
    <source>
        <dbReference type="Proteomes" id="UP000792457"/>
    </source>
</evidence>
<dbReference type="GO" id="GO:0016075">
    <property type="term" value="P:rRNA catabolic process"/>
    <property type="evidence" value="ECO:0007669"/>
    <property type="project" value="TreeGrafter"/>
</dbReference>
<dbReference type="PIRSF" id="PIRSF006743">
    <property type="entry name" value="Exonuclease_Xnr1"/>
    <property type="match status" value="1"/>
</dbReference>
<reference evidence="12" key="2">
    <citation type="submission" date="2017-10" db="EMBL/GenBank/DDBJ databases">
        <title>Ladona fulva Genome sequencing and assembly.</title>
        <authorList>
            <person name="Murali S."/>
            <person name="Richards S."/>
            <person name="Bandaranaike D."/>
            <person name="Bellair M."/>
            <person name="Blankenburg K."/>
            <person name="Chao H."/>
            <person name="Dinh H."/>
            <person name="Doddapaneni H."/>
            <person name="Dugan-Rocha S."/>
            <person name="Elkadiri S."/>
            <person name="Gnanaolivu R."/>
            <person name="Hernandez B."/>
            <person name="Skinner E."/>
            <person name="Javaid M."/>
            <person name="Lee S."/>
            <person name="Li M."/>
            <person name="Ming W."/>
            <person name="Munidasa M."/>
            <person name="Muniz J."/>
            <person name="Nguyen L."/>
            <person name="Hughes D."/>
            <person name="Osuji N."/>
            <person name="Pu L.-L."/>
            <person name="Puazo M."/>
            <person name="Qu C."/>
            <person name="Quiroz J."/>
            <person name="Raj R."/>
            <person name="Weissenberger G."/>
            <person name="Xin Y."/>
            <person name="Zou X."/>
            <person name="Han Y."/>
            <person name="Worley K."/>
            <person name="Muzny D."/>
            <person name="Gibbs R."/>
        </authorList>
    </citation>
    <scope>NUCLEOTIDE SEQUENCE</scope>
    <source>
        <strain evidence="12">Sampled in the wild</strain>
    </source>
</reference>
<keyword evidence="3 5" id="KW-0269">Exonuclease</keyword>
<evidence type="ECO:0000256" key="6">
    <source>
        <dbReference type="SAM" id="MobiDB-lite"/>
    </source>
</evidence>
<evidence type="ECO:0000259" key="8">
    <source>
        <dbReference type="Pfam" id="PF17846"/>
    </source>
</evidence>
<feature type="domain" description="Xrn1 helical" evidence="8">
    <location>
        <begin position="243"/>
        <end position="570"/>
    </location>
</feature>
<feature type="compositionally biased region" description="Polar residues" evidence="6">
    <location>
        <begin position="1292"/>
        <end position="1312"/>
    </location>
</feature>
<dbReference type="InterPro" id="IPR041412">
    <property type="entry name" value="Xrn1_helical"/>
</dbReference>
<proteinExistence type="inferred from homology"/>
<comment type="caution">
    <text evidence="12">The sequence shown here is derived from an EMBL/GenBank/DDBJ whole genome shotgun (WGS) entry which is preliminary data.</text>
</comment>
<keyword evidence="1 5" id="KW-0540">Nuclease</keyword>
<organism evidence="12 13">
    <name type="scientific">Ladona fulva</name>
    <name type="common">Scarce chaser dragonfly</name>
    <name type="synonym">Libellula fulva</name>
    <dbReference type="NCBI Taxonomy" id="123851"/>
    <lineage>
        <taxon>Eukaryota</taxon>
        <taxon>Metazoa</taxon>
        <taxon>Ecdysozoa</taxon>
        <taxon>Arthropoda</taxon>
        <taxon>Hexapoda</taxon>
        <taxon>Insecta</taxon>
        <taxon>Pterygota</taxon>
        <taxon>Palaeoptera</taxon>
        <taxon>Odonata</taxon>
        <taxon>Epiprocta</taxon>
        <taxon>Anisoptera</taxon>
        <taxon>Libelluloidea</taxon>
        <taxon>Libellulidae</taxon>
        <taxon>Ladona</taxon>
    </lineage>
</organism>
<dbReference type="GO" id="GO:0005634">
    <property type="term" value="C:nucleus"/>
    <property type="evidence" value="ECO:0007669"/>
    <property type="project" value="TreeGrafter"/>
</dbReference>
<sequence length="1679" mass="192746">MGVPKFFRWLAERYPSLCELVREYQIPEFDNLYLDMNGIIHICSHPNDFDPQFRITEEQIFRDIFHYLEIIFRLIQPRKLFFMAVDGVAPRAKLNQQRGRRFRSAKEAADLEKKARDSGLQIPEEERFDSNCITPGTAFMERLHHQLRYFVADKMSNDKLWKNVKVILSGHETPGEGEHKIMDYIRYMKSQPDYDNNTRHCLYGLDADLLMLGTKFYLLHLSLLRDYLDWEFHSLKDKLPFGYDIEKIIDDWVLMGFLVGNDFIPHLPGLHIANGALPILHKAYMDILPSLGGYINEAGFLNLSRFQQYMEKLAALDIRQFKDEYAELKYFEGKTNRKMGSSKERPKAKSWLGQLQELSLSNHNNEENLEELFGGIEDDFSEEEEDDDDDEDEPPNAEMYQEFYQKKRDYYTNKLEFEKVTPEVLRSQAEGYVRAIQWNLNYYYNGVCSWSWFYPHHYAPYISDIKNFCNLEIKFELGEPFLPFQQLLAVMPSLSKNLLPKAFHSLMVDGNSPIIDYYPSTFQTDLNGKRQEWEAVVLIPFIDEERLLKAMEPLQEGLTEEERKRNKHGPMLAYTYSTKCVEPFRAPHFPPVLHNHALEKKVMREEIYVPIEKLQKGLCSNVDLESYFPGFPSLRHASLQKGKVKVFEYVTRGDSIILEIQEDLIEYWKKDTMELAKELLGKCFLVGWPHLIQAKIIEVLDSNDKKYSLNKLDNSKVKENDKGKESDDVNVKVEHAPEWKLMLRSINENYFTHLGIQLGDVNVIVRALPMAGYKYRFTAEKLFMEKQWAEVPESYALQTVVKNVKLAGEGVEDTLSIHELFLPETVIFHLGAPYYGYKGQVVEIIPGNPGMLPKLRIALTLEPEPKMLKVRAKLERIGMKYLPGVIAAQRIGISSHLVSRITGTIYINQNDGSGKSTNIGLSLKFNKRRQEVPGFTKKDDNVWLYSERCIELLNNYIRKFPKLFKYLSEHADRNDFEESEVFTEGENVTLKDVVDWLADQPHSKIELRTCGAEVLEQEAVREIEKEVEETTSGKESKTVTINVQPHHVFKPNTRLGHLQPDRSTKYSLFDRVVNVRESYTVPLGLRGTVIGIQRAAKEEDTVYDVVFDCIFAGGMQILGCTPGKGYRLPSYAMINLTHYERSHGINDMSVKNFQSVANNRSPGNTPLKIQKHTKYSPTLGGYRGPNAASKDASASAFASWPSAPPTALVVGNRRNHPEPEANSIFHGKDPVILKRPPTDQVLQPPDTSQYQAIWNELKTKDSGTVVLKKILKIDDSPISSSQSTLPKAENTPVVTSKAEATTPSTSSEKISQPSVQEFFEKAKAVSAKQKSSPRYCVQLISLFQRFGIPQYDYVELEDGRVAASLSLPNRTTFNGEPSYDRAQASENAAKIALARMSEQDLRMPMPASNLPAPPHQWYQPQMQQQQHGHYQQFCNQQHWQNSPNPYQKLNWRENPDLKPDWRARHVTPWHGNRPPPASFSPFGQQRYMPPFSVPPHPNHPVMQRPNANFKTKPMWPHHLQQAKPFNEFPVGMNGPAAPKTIVPIQALRAQTIANSQQVAAPMHHKQVKPSEVKTESNKPYPNDQRKMTDKGKFVQEVAHSKVENLKKEVVKQDATNVLTSHGSREADQRQLANEDGDQKSRNREVKKGKEIYVPPKVRKSRLAIKFGASEPQATEEERS</sequence>
<feature type="domain" description="Xrn1 N-terminal" evidence="7">
    <location>
        <begin position="1"/>
        <end position="226"/>
    </location>
</feature>
<evidence type="ECO:0000256" key="3">
    <source>
        <dbReference type="ARBA" id="ARBA00022839"/>
    </source>
</evidence>
<dbReference type="EC" id="3.1.13.-" evidence="5"/>
<dbReference type="Pfam" id="PF17846">
    <property type="entry name" value="XRN_M"/>
    <property type="match status" value="1"/>
</dbReference>
<dbReference type="Gene3D" id="2.30.30.750">
    <property type="match status" value="1"/>
</dbReference>
<dbReference type="GO" id="GO:0003723">
    <property type="term" value="F:RNA binding"/>
    <property type="evidence" value="ECO:0007669"/>
    <property type="project" value="UniProtKB-KW"/>
</dbReference>
<feature type="domain" description="5'-3' exoribonuclease 1 D1" evidence="10">
    <location>
        <begin position="617"/>
        <end position="805"/>
    </location>
</feature>
<dbReference type="Gene3D" id="3.40.50.12390">
    <property type="match status" value="1"/>
</dbReference>
<dbReference type="OrthoDB" id="372487at2759"/>
<evidence type="ECO:0000259" key="10">
    <source>
        <dbReference type="Pfam" id="PF18332"/>
    </source>
</evidence>
<dbReference type="InterPro" id="IPR027073">
    <property type="entry name" value="5_3_exoribonuclease"/>
</dbReference>
<dbReference type="Pfam" id="PF03159">
    <property type="entry name" value="XRN_N"/>
    <property type="match status" value="1"/>
</dbReference>
<evidence type="ECO:0000256" key="2">
    <source>
        <dbReference type="ARBA" id="ARBA00022801"/>
    </source>
</evidence>